<accession>A0AAV1TA51</accession>
<gene>
    <name evidence="1" type="ORF">PM001_LOCUS3119</name>
</gene>
<evidence type="ECO:0000313" key="2">
    <source>
        <dbReference type="Proteomes" id="UP001162060"/>
    </source>
</evidence>
<dbReference type="EMBL" id="CAKLBY020000029">
    <property type="protein sequence ID" value="CAK7905491.1"/>
    <property type="molecule type" value="Genomic_DNA"/>
</dbReference>
<dbReference type="Proteomes" id="UP001162060">
    <property type="component" value="Unassembled WGS sequence"/>
</dbReference>
<organism evidence="1 2">
    <name type="scientific">Peronospora matthiolae</name>
    <dbReference type="NCBI Taxonomy" id="2874970"/>
    <lineage>
        <taxon>Eukaryota</taxon>
        <taxon>Sar</taxon>
        <taxon>Stramenopiles</taxon>
        <taxon>Oomycota</taxon>
        <taxon>Peronosporomycetes</taxon>
        <taxon>Peronosporales</taxon>
        <taxon>Peronosporaceae</taxon>
        <taxon>Peronospora</taxon>
    </lineage>
</organism>
<reference evidence="1" key="1">
    <citation type="submission" date="2024-01" db="EMBL/GenBank/DDBJ databases">
        <authorList>
            <person name="Webb A."/>
        </authorList>
    </citation>
    <scope>NUCLEOTIDE SEQUENCE</scope>
    <source>
        <strain evidence="1">Pm1</strain>
    </source>
</reference>
<evidence type="ECO:0000313" key="1">
    <source>
        <dbReference type="EMBL" id="CAK7905491.1"/>
    </source>
</evidence>
<dbReference type="AlphaFoldDB" id="A0AAV1TA51"/>
<name>A0AAV1TA51_9STRA</name>
<protein>
    <submittedName>
        <fullName evidence="1">Uncharacterized protein</fullName>
    </submittedName>
</protein>
<proteinExistence type="predicted"/>
<sequence length="31" mass="3516">MDESLDAPAWKEVISQLAKYAMFVVTEQDPC</sequence>
<comment type="caution">
    <text evidence="1">The sequence shown here is derived from an EMBL/GenBank/DDBJ whole genome shotgun (WGS) entry which is preliminary data.</text>
</comment>